<feature type="chain" id="PRO_5046892432" evidence="1">
    <location>
        <begin position="21"/>
        <end position="126"/>
    </location>
</feature>
<keyword evidence="3" id="KW-1185">Reference proteome</keyword>
<proteinExistence type="predicted"/>
<organism evidence="2 3">
    <name type="scientific">Solanum tuberosum</name>
    <name type="common">Potato</name>
    <dbReference type="NCBI Taxonomy" id="4113"/>
    <lineage>
        <taxon>Eukaryota</taxon>
        <taxon>Viridiplantae</taxon>
        <taxon>Streptophyta</taxon>
        <taxon>Embryophyta</taxon>
        <taxon>Tracheophyta</taxon>
        <taxon>Spermatophyta</taxon>
        <taxon>Magnoliopsida</taxon>
        <taxon>eudicotyledons</taxon>
        <taxon>Gunneridae</taxon>
        <taxon>Pentapetalae</taxon>
        <taxon>asterids</taxon>
        <taxon>lamiids</taxon>
        <taxon>Solanales</taxon>
        <taxon>Solanaceae</taxon>
        <taxon>Solanoideae</taxon>
        <taxon>Solaneae</taxon>
        <taxon>Solanum</taxon>
    </lineage>
</organism>
<gene>
    <name evidence="2" type="ORF">KY290_008234</name>
</gene>
<sequence>MTSLIVINLSLILLTSTTCSLKFPSTKIPTPFLSLEPPEYHNLNPSTSRALEPTHLVSWTRAIFIFLFLRIFTSSMDFPVNEPTFHDPTLKLCEPVTHLPLFSPALGLNRRHDSIPPSDTKSTRKY</sequence>
<keyword evidence="1" id="KW-0732">Signal</keyword>
<evidence type="ECO:0000313" key="2">
    <source>
        <dbReference type="EMBL" id="KAH0776823.1"/>
    </source>
</evidence>
<protein>
    <submittedName>
        <fullName evidence="2">Uncharacterized protein</fullName>
    </submittedName>
</protein>
<comment type="caution">
    <text evidence="2">The sequence shown here is derived from an EMBL/GenBank/DDBJ whole genome shotgun (WGS) entry which is preliminary data.</text>
</comment>
<dbReference type="Proteomes" id="UP000826656">
    <property type="component" value="Unassembled WGS sequence"/>
</dbReference>
<name>A0ABQ7W7W0_SOLTU</name>
<feature type="signal peptide" evidence="1">
    <location>
        <begin position="1"/>
        <end position="20"/>
    </location>
</feature>
<evidence type="ECO:0000256" key="1">
    <source>
        <dbReference type="SAM" id="SignalP"/>
    </source>
</evidence>
<reference evidence="2 3" key="1">
    <citation type="journal article" date="2021" name="bioRxiv">
        <title>Chromosome-scale and haplotype-resolved genome assembly of a tetraploid potato cultivar.</title>
        <authorList>
            <person name="Sun H."/>
            <person name="Jiao W.-B."/>
            <person name="Krause K."/>
            <person name="Campoy J.A."/>
            <person name="Goel M."/>
            <person name="Folz-Donahue K."/>
            <person name="Kukat C."/>
            <person name="Huettel B."/>
            <person name="Schneeberger K."/>
        </authorList>
    </citation>
    <scope>NUCLEOTIDE SEQUENCE [LARGE SCALE GENOMIC DNA]</scope>
    <source>
        <strain evidence="2">SolTubOtavaFocal</strain>
        <tissue evidence="2">Leaves</tissue>
    </source>
</reference>
<evidence type="ECO:0000313" key="3">
    <source>
        <dbReference type="Proteomes" id="UP000826656"/>
    </source>
</evidence>
<dbReference type="EMBL" id="JAIVGD010000003">
    <property type="protein sequence ID" value="KAH0776823.1"/>
    <property type="molecule type" value="Genomic_DNA"/>
</dbReference>
<accession>A0ABQ7W7W0</accession>